<organism evidence="5 6">
    <name type="scientific">Vecturithrix granuli</name>
    <dbReference type="NCBI Taxonomy" id="1499967"/>
    <lineage>
        <taxon>Bacteria</taxon>
        <taxon>Candidatus Moduliflexota</taxon>
        <taxon>Candidatus Vecturitrichia</taxon>
        <taxon>Candidatus Vecturitrichales</taxon>
        <taxon>Candidatus Vecturitrichaceae</taxon>
        <taxon>Candidatus Vecturithrix</taxon>
    </lineage>
</organism>
<evidence type="ECO:0000313" key="5">
    <source>
        <dbReference type="EMBL" id="GAK58671.1"/>
    </source>
</evidence>
<dbReference type="PANTHER" id="PTHR42840">
    <property type="entry name" value="NAD(P)-BINDING ROSSMANN-FOLD SUPERFAMILY PROTEIN-RELATED"/>
    <property type="match status" value="1"/>
</dbReference>
<dbReference type="SUPFAM" id="SSF55347">
    <property type="entry name" value="Glyceraldehyde-3-phosphate dehydrogenase-like, C-terminal domain"/>
    <property type="match status" value="1"/>
</dbReference>
<dbReference type="STRING" id="1499967.U27_05645"/>
<dbReference type="eggNOG" id="COG0673">
    <property type="taxonomic scope" value="Bacteria"/>
</dbReference>
<protein>
    <submittedName>
        <fullName evidence="5">Myo-inositol 2-dehydrogenase</fullName>
    </submittedName>
</protein>
<feature type="domain" description="Gfo/Idh/MocA-like oxidoreductase N-terminal" evidence="3">
    <location>
        <begin position="5"/>
        <end position="126"/>
    </location>
</feature>
<dbReference type="GO" id="GO:0016491">
    <property type="term" value="F:oxidoreductase activity"/>
    <property type="evidence" value="ECO:0007669"/>
    <property type="project" value="UniProtKB-KW"/>
</dbReference>
<name>A0A081C266_VECG1</name>
<dbReference type="InterPro" id="IPR036291">
    <property type="entry name" value="NAD(P)-bd_dom_sf"/>
</dbReference>
<dbReference type="AlphaFoldDB" id="A0A081C266"/>
<dbReference type="PANTHER" id="PTHR42840:SF3">
    <property type="entry name" value="BINDING ROSSMANN FOLD OXIDOREDUCTASE, PUTATIVE (AFU_ORTHOLOGUE AFUA_2G10240)-RELATED"/>
    <property type="match status" value="1"/>
</dbReference>
<gene>
    <name evidence="5" type="ORF">U27_05645</name>
</gene>
<sequence>MGKVKLGIIGLGRLGRKHAENIHYHIQNAELTAICSIVQDELDAVSKEMTPKYVTKDYKEILENPDLDGIVIASSSQEHAVMICDAAKIGRKNVYTEKPIGMTLAEIDQIKAAVEANAGMRFQVGYNRRFDQSVQAARKKIDEGFIGKPIQIRMINRDPAAMAEFIIKFSPKSGGLVLDMLTHDYDCARWFVNSDAKSVYGLGDAYVYEGLKELGDIDNCALLVEFKNGVMGQIETSRNCTYGYHVETEIYGSEGCIRIGTTPYKDRVTLMNANGVTVKCAEWFFEYWEPTFLAEMQDFVNCIIENRQPLVSLKDGYEAVRWAYAATDAVKNRRVVYLD</sequence>
<evidence type="ECO:0000259" key="4">
    <source>
        <dbReference type="Pfam" id="PF22725"/>
    </source>
</evidence>
<dbReference type="Pfam" id="PF22725">
    <property type="entry name" value="GFO_IDH_MocA_C3"/>
    <property type="match status" value="1"/>
</dbReference>
<dbReference type="Gene3D" id="3.40.50.720">
    <property type="entry name" value="NAD(P)-binding Rossmann-like Domain"/>
    <property type="match status" value="1"/>
</dbReference>
<keyword evidence="6" id="KW-1185">Reference proteome</keyword>
<reference evidence="5 6" key="1">
    <citation type="journal article" date="2015" name="PeerJ">
        <title>First genomic representation of candidate bacterial phylum KSB3 points to enhanced environmental sensing as a trigger of wastewater bulking.</title>
        <authorList>
            <person name="Sekiguchi Y."/>
            <person name="Ohashi A."/>
            <person name="Parks D.H."/>
            <person name="Yamauchi T."/>
            <person name="Tyson G.W."/>
            <person name="Hugenholtz P."/>
        </authorList>
    </citation>
    <scope>NUCLEOTIDE SEQUENCE [LARGE SCALE GENOMIC DNA]</scope>
</reference>
<dbReference type="EMBL" id="DF820468">
    <property type="protein sequence ID" value="GAK58671.1"/>
    <property type="molecule type" value="Genomic_DNA"/>
</dbReference>
<dbReference type="Proteomes" id="UP000030661">
    <property type="component" value="Unassembled WGS sequence"/>
</dbReference>
<dbReference type="InterPro" id="IPR055170">
    <property type="entry name" value="GFO_IDH_MocA-like_dom"/>
</dbReference>
<accession>A0A081C266</accession>
<dbReference type="HOGENOM" id="CLU_023194_0_3_0"/>
<dbReference type="SUPFAM" id="SSF51735">
    <property type="entry name" value="NAD(P)-binding Rossmann-fold domains"/>
    <property type="match status" value="1"/>
</dbReference>
<feature type="domain" description="GFO/IDH/MocA-like oxidoreductase" evidence="4">
    <location>
        <begin position="134"/>
        <end position="258"/>
    </location>
</feature>
<proteinExistence type="inferred from homology"/>
<dbReference type="GO" id="GO:0000166">
    <property type="term" value="F:nucleotide binding"/>
    <property type="evidence" value="ECO:0007669"/>
    <property type="project" value="InterPro"/>
</dbReference>
<evidence type="ECO:0000256" key="2">
    <source>
        <dbReference type="ARBA" id="ARBA00023002"/>
    </source>
</evidence>
<evidence type="ECO:0000259" key="3">
    <source>
        <dbReference type="Pfam" id="PF01408"/>
    </source>
</evidence>
<comment type="similarity">
    <text evidence="1">Belongs to the Gfo/Idh/MocA family.</text>
</comment>
<keyword evidence="2" id="KW-0560">Oxidoreductase</keyword>
<evidence type="ECO:0000313" key="6">
    <source>
        <dbReference type="Proteomes" id="UP000030661"/>
    </source>
</evidence>
<dbReference type="InterPro" id="IPR000683">
    <property type="entry name" value="Gfo/Idh/MocA-like_OxRdtase_N"/>
</dbReference>
<evidence type="ECO:0000256" key="1">
    <source>
        <dbReference type="ARBA" id="ARBA00010928"/>
    </source>
</evidence>
<dbReference type="Pfam" id="PF01408">
    <property type="entry name" value="GFO_IDH_MocA"/>
    <property type="match status" value="1"/>
</dbReference>
<dbReference type="Gene3D" id="3.30.360.10">
    <property type="entry name" value="Dihydrodipicolinate Reductase, domain 2"/>
    <property type="match status" value="1"/>
</dbReference>